<organism evidence="2 3">
    <name type="scientific">Ephemerocybe angulata</name>
    <dbReference type="NCBI Taxonomy" id="980116"/>
    <lineage>
        <taxon>Eukaryota</taxon>
        <taxon>Fungi</taxon>
        <taxon>Dikarya</taxon>
        <taxon>Basidiomycota</taxon>
        <taxon>Agaricomycotina</taxon>
        <taxon>Agaricomycetes</taxon>
        <taxon>Agaricomycetidae</taxon>
        <taxon>Agaricales</taxon>
        <taxon>Agaricineae</taxon>
        <taxon>Psathyrellaceae</taxon>
        <taxon>Ephemerocybe</taxon>
    </lineage>
</organism>
<dbReference type="EMBL" id="JACGCI010000026">
    <property type="protein sequence ID" value="KAF6756497.1"/>
    <property type="molecule type" value="Genomic_DNA"/>
</dbReference>
<proteinExistence type="predicted"/>
<dbReference type="AlphaFoldDB" id="A0A8H6M9Y3"/>
<feature type="compositionally biased region" description="Acidic residues" evidence="1">
    <location>
        <begin position="74"/>
        <end position="102"/>
    </location>
</feature>
<gene>
    <name evidence="2" type="ORF">DFP72DRAFT_846792</name>
</gene>
<reference evidence="2 3" key="1">
    <citation type="submission" date="2020-07" db="EMBL/GenBank/DDBJ databases">
        <title>Comparative genomics of pyrophilous fungi reveals a link between fire events and developmental genes.</title>
        <authorList>
            <consortium name="DOE Joint Genome Institute"/>
            <person name="Steindorff A.S."/>
            <person name="Carver A."/>
            <person name="Calhoun S."/>
            <person name="Stillman K."/>
            <person name="Liu H."/>
            <person name="Lipzen A."/>
            <person name="Pangilinan J."/>
            <person name="Labutti K."/>
            <person name="Bruns T.D."/>
            <person name="Grigoriev I.V."/>
        </authorList>
    </citation>
    <scope>NUCLEOTIDE SEQUENCE [LARGE SCALE GENOMIC DNA]</scope>
    <source>
        <strain evidence="2 3">CBS 144469</strain>
    </source>
</reference>
<evidence type="ECO:0000256" key="1">
    <source>
        <dbReference type="SAM" id="MobiDB-lite"/>
    </source>
</evidence>
<evidence type="ECO:0000313" key="3">
    <source>
        <dbReference type="Proteomes" id="UP000521943"/>
    </source>
</evidence>
<name>A0A8H6M9Y3_9AGAR</name>
<feature type="region of interest" description="Disordered" evidence="1">
    <location>
        <begin position="1"/>
        <end position="102"/>
    </location>
</feature>
<dbReference type="Proteomes" id="UP000521943">
    <property type="component" value="Unassembled WGS sequence"/>
</dbReference>
<sequence length="102" mass="11337">MSVGHTYMTRTFPAPAVPTIPPDFDYCAMEPPSEPAQDRQPTNRSADPGPSRTTPRDLPPTIPNSSVQLHPEGSESEDDGENEQEGFDYLDEMDDRELTDDE</sequence>
<evidence type="ECO:0000313" key="2">
    <source>
        <dbReference type="EMBL" id="KAF6756497.1"/>
    </source>
</evidence>
<accession>A0A8H6M9Y3</accession>
<comment type="caution">
    <text evidence="2">The sequence shown here is derived from an EMBL/GenBank/DDBJ whole genome shotgun (WGS) entry which is preliminary data.</text>
</comment>
<protein>
    <submittedName>
        <fullName evidence="2">Uncharacterized protein</fullName>
    </submittedName>
</protein>
<keyword evidence="3" id="KW-1185">Reference proteome</keyword>